<keyword evidence="1" id="KW-1133">Transmembrane helix</keyword>
<feature type="transmembrane region" description="Helical" evidence="1">
    <location>
        <begin position="24"/>
        <end position="41"/>
    </location>
</feature>
<dbReference type="EMBL" id="ABCA03000055">
    <property type="protein sequence ID" value="EDR99694.1"/>
    <property type="molecule type" value="Genomic_DNA"/>
</dbReference>
<proteinExistence type="predicted"/>
<dbReference type="Proteomes" id="UP000005326">
    <property type="component" value="Unassembled WGS sequence"/>
</dbReference>
<name>B0MSC6_9FIRM</name>
<gene>
    <name evidence="2" type="ORF">EUBSIR_02766</name>
</gene>
<keyword evidence="3" id="KW-1185">Reference proteome</keyword>
<accession>B0MSC6</accession>
<dbReference type="AlphaFoldDB" id="B0MSC6"/>
<reference evidence="2" key="1">
    <citation type="submission" date="2007-10" db="EMBL/GenBank/DDBJ databases">
        <authorList>
            <person name="Fulton L."/>
            <person name="Clifton S."/>
            <person name="Fulton B."/>
            <person name="Xu J."/>
            <person name="Minx P."/>
            <person name="Pepin K.H."/>
            <person name="Johnson M."/>
            <person name="Thiruvilangam P."/>
            <person name="Bhonagiri V."/>
            <person name="Nash W.E."/>
            <person name="Mardis E.R."/>
            <person name="Wilson R.K."/>
        </authorList>
    </citation>
    <scope>NUCLEOTIDE SEQUENCE [LARGE SCALE GENOMIC DNA]</scope>
    <source>
        <strain evidence="2">DSM 15702</strain>
    </source>
</reference>
<keyword evidence="1" id="KW-0812">Transmembrane</keyword>
<evidence type="ECO:0000313" key="2">
    <source>
        <dbReference type="EMBL" id="EDR99694.1"/>
    </source>
</evidence>
<evidence type="ECO:0000256" key="1">
    <source>
        <dbReference type="SAM" id="Phobius"/>
    </source>
</evidence>
<reference evidence="2" key="2">
    <citation type="submission" date="2014-06" db="EMBL/GenBank/DDBJ databases">
        <title>Draft genome sequence of Eubacterium siraeum (DSM 15702).</title>
        <authorList>
            <person name="Sudarsanam P."/>
            <person name="Ley R."/>
            <person name="Guruge J."/>
            <person name="Turnbaugh P.J."/>
            <person name="Mahowald M."/>
            <person name="Liep D."/>
            <person name="Gordon J."/>
        </authorList>
    </citation>
    <scope>NUCLEOTIDE SEQUENCE</scope>
    <source>
        <strain evidence="2">DSM 15702</strain>
    </source>
</reference>
<sequence length="44" mass="5170">MTDYNLILSRLHYTGGFCNINKKILKICAYIHILLYFIFSADKT</sequence>
<comment type="caution">
    <text evidence="2">The sequence shown here is derived from an EMBL/GenBank/DDBJ whole genome shotgun (WGS) entry which is preliminary data.</text>
</comment>
<keyword evidence="1" id="KW-0472">Membrane</keyword>
<protein>
    <submittedName>
        <fullName evidence="2">Uncharacterized protein</fullName>
    </submittedName>
</protein>
<evidence type="ECO:0000313" key="3">
    <source>
        <dbReference type="Proteomes" id="UP000005326"/>
    </source>
</evidence>
<organism evidence="2 3">
    <name type="scientific">[Eubacterium] siraeum DSM 15702</name>
    <dbReference type="NCBI Taxonomy" id="428128"/>
    <lineage>
        <taxon>Bacteria</taxon>
        <taxon>Bacillati</taxon>
        <taxon>Bacillota</taxon>
        <taxon>Clostridia</taxon>
        <taxon>Eubacteriales</taxon>
        <taxon>Oscillospiraceae</taxon>
        <taxon>Oscillospiraceae incertae sedis</taxon>
    </lineage>
</organism>